<keyword evidence="3" id="KW-0436">Ligase</keyword>
<dbReference type="PANTHER" id="PTHR18866">
    <property type="entry name" value="CARBOXYLASE:PYRUVATE/ACETYL-COA/PROPIONYL-COA CARBOXYLASE"/>
    <property type="match status" value="1"/>
</dbReference>
<dbReference type="Pfam" id="PF02785">
    <property type="entry name" value="Biotin_carb_C"/>
    <property type="match status" value="1"/>
</dbReference>
<dbReference type="PROSITE" id="PS00867">
    <property type="entry name" value="CPSASE_2"/>
    <property type="match status" value="1"/>
</dbReference>
<dbReference type="SMART" id="SM00878">
    <property type="entry name" value="Biotin_carb_C"/>
    <property type="match status" value="1"/>
</dbReference>
<dbReference type="OrthoDB" id="196847at2759"/>
<comment type="subcellular location">
    <subcellularLocation>
        <location evidence="2">Mitochondrion matrix</location>
    </subcellularLocation>
</comment>
<dbReference type="InterPro" id="IPR050856">
    <property type="entry name" value="Biotin_carboxylase_complex"/>
</dbReference>
<evidence type="ECO:0000256" key="1">
    <source>
        <dbReference type="ARBA" id="ARBA00001953"/>
    </source>
</evidence>
<feature type="domain" description="Lipoyl-binding" evidence="10">
    <location>
        <begin position="601"/>
        <end position="676"/>
    </location>
</feature>
<reference evidence="13" key="1">
    <citation type="submission" date="2019-09" db="EMBL/GenBank/DDBJ databases">
        <title>The Mitochondrial Proteome of the Jakobid, Andalucia godoyi, a Protist With the Most Gene-Rich and Bacteria-Like Mitochondrial Genome.</title>
        <authorList>
            <person name="Gray M.W."/>
            <person name="Burger G."/>
            <person name="Derelle R."/>
            <person name="Klimes V."/>
            <person name="Leger M."/>
            <person name="Sarrasin M."/>
            <person name="Vlcek C."/>
            <person name="Roger A.J."/>
            <person name="Elias M."/>
            <person name="Lang B.F."/>
        </authorList>
    </citation>
    <scope>NUCLEOTIDE SEQUENCE</scope>
    <source>
        <strain evidence="13">And28</strain>
    </source>
</reference>
<accession>A0A8K0F4M9</accession>
<dbReference type="GO" id="GO:0005759">
    <property type="term" value="C:mitochondrial matrix"/>
    <property type="evidence" value="ECO:0007669"/>
    <property type="project" value="UniProtKB-SubCell"/>
</dbReference>
<dbReference type="NCBIfam" id="NF006367">
    <property type="entry name" value="PRK08591.1"/>
    <property type="match status" value="1"/>
</dbReference>
<dbReference type="Gene3D" id="3.40.50.20">
    <property type="match status" value="1"/>
</dbReference>
<dbReference type="InterPro" id="IPR005482">
    <property type="entry name" value="Biotin_COase_C"/>
</dbReference>
<dbReference type="SUPFAM" id="SSF52440">
    <property type="entry name" value="PreATP-grasp domain"/>
    <property type="match status" value="1"/>
</dbReference>
<dbReference type="AlphaFoldDB" id="A0A8K0F4M9"/>
<dbReference type="InterPro" id="IPR011764">
    <property type="entry name" value="Biotin_carboxylation_dom"/>
</dbReference>
<dbReference type="InterPro" id="IPR011053">
    <property type="entry name" value="Single_hybrid_motif"/>
</dbReference>
<dbReference type="PROSITE" id="PS50975">
    <property type="entry name" value="ATP_GRASP"/>
    <property type="match status" value="1"/>
</dbReference>
<dbReference type="Gene3D" id="3.30.1490.20">
    <property type="entry name" value="ATP-grasp fold, A domain"/>
    <property type="match status" value="1"/>
</dbReference>
<evidence type="ECO:0000256" key="8">
    <source>
        <dbReference type="ARBA" id="ARBA00023267"/>
    </source>
</evidence>
<evidence type="ECO:0000256" key="4">
    <source>
        <dbReference type="ARBA" id="ARBA00022741"/>
    </source>
</evidence>
<keyword evidence="4 9" id="KW-0547">Nucleotide-binding</keyword>
<keyword evidence="5 9" id="KW-0067">ATP-binding</keyword>
<evidence type="ECO:0000259" key="12">
    <source>
        <dbReference type="PROSITE" id="PS50979"/>
    </source>
</evidence>
<dbReference type="InterPro" id="IPR016185">
    <property type="entry name" value="PreATP-grasp_dom_sf"/>
</dbReference>
<dbReference type="PANTHER" id="PTHR18866:SF33">
    <property type="entry name" value="METHYLCROTONOYL-COA CARBOXYLASE SUBUNIT ALPHA, MITOCHONDRIAL-RELATED"/>
    <property type="match status" value="1"/>
</dbReference>
<dbReference type="GO" id="GO:0005524">
    <property type="term" value="F:ATP binding"/>
    <property type="evidence" value="ECO:0007669"/>
    <property type="project" value="UniProtKB-UniRule"/>
</dbReference>
<dbReference type="InterPro" id="IPR005479">
    <property type="entry name" value="CPAse_ATP-bd"/>
</dbReference>
<feature type="domain" description="Biotin carboxylation" evidence="12">
    <location>
        <begin position="17"/>
        <end position="463"/>
    </location>
</feature>
<keyword evidence="8" id="KW-0092">Biotin</keyword>
<dbReference type="Gene3D" id="2.40.50.100">
    <property type="match status" value="1"/>
</dbReference>
<dbReference type="InterPro" id="IPR005481">
    <property type="entry name" value="BC-like_N"/>
</dbReference>
<keyword evidence="7" id="KW-0496">Mitochondrion</keyword>
<evidence type="ECO:0000256" key="3">
    <source>
        <dbReference type="ARBA" id="ARBA00022598"/>
    </source>
</evidence>
<dbReference type="InterPro" id="IPR001882">
    <property type="entry name" value="Biotin_BS"/>
</dbReference>
<dbReference type="Pfam" id="PF00289">
    <property type="entry name" value="Biotin_carb_N"/>
    <property type="match status" value="1"/>
</dbReference>
<dbReference type="InterPro" id="IPR000089">
    <property type="entry name" value="Biotin_lipoyl"/>
</dbReference>
<dbReference type="Pfam" id="PF00364">
    <property type="entry name" value="Biotin_lipoyl"/>
    <property type="match status" value="1"/>
</dbReference>
<proteinExistence type="predicted"/>
<dbReference type="SUPFAM" id="SSF51246">
    <property type="entry name" value="Rudiment single hybrid motif"/>
    <property type="match status" value="1"/>
</dbReference>
<evidence type="ECO:0000313" key="13">
    <source>
        <dbReference type="EMBL" id="KAF0853067.1"/>
    </source>
</evidence>
<dbReference type="Proteomes" id="UP000799049">
    <property type="component" value="Unassembled WGS sequence"/>
</dbReference>
<evidence type="ECO:0000256" key="2">
    <source>
        <dbReference type="ARBA" id="ARBA00004305"/>
    </source>
</evidence>
<dbReference type="CDD" id="cd06850">
    <property type="entry name" value="biotinyl_domain"/>
    <property type="match status" value="1"/>
</dbReference>
<dbReference type="FunFam" id="2.40.50.100:FF:000003">
    <property type="entry name" value="Acetyl-CoA carboxylase biotin carboxyl carrier protein"/>
    <property type="match status" value="1"/>
</dbReference>
<evidence type="ECO:0000256" key="6">
    <source>
        <dbReference type="ARBA" id="ARBA00022946"/>
    </source>
</evidence>
<gene>
    <name evidence="13" type="ORF">ANDGO_05260</name>
</gene>
<dbReference type="EMBL" id="VRVR01000003">
    <property type="protein sequence ID" value="KAF0853067.1"/>
    <property type="molecule type" value="Genomic_DNA"/>
</dbReference>
<keyword evidence="6" id="KW-0809">Transit peptide</keyword>
<protein>
    <submittedName>
        <fullName evidence="13">Mitochondrial propionyl-CoA carboxylase alpha subunit</fullName>
    </submittedName>
</protein>
<dbReference type="FunFam" id="3.40.50.20:FF:000010">
    <property type="entry name" value="Propionyl-CoA carboxylase subunit alpha"/>
    <property type="match status" value="1"/>
</dbReference>
<dbReference type="PROSITE" id="PS50979">
    <property type="entry name" value="BC"/>
    <property type="match status" value="1"/>
</dbReference>
<dbReference type="InterPro" id="IPR011054">
    <property type="entry name" value="Rudment_hybrid_motif"/>
</dbReference>
<dbReference type="GO" id="GO:0046872">
    <property type="term" value="F:metal ion binding"/>
    <property type="evidence" value="ECO:0007669"/>
    <property type="project" value="InterPro"/>
</dbReference>
<evidence type="ECO:0000256" key="9">
    <source>
        <dbReference type="PROSITE-ProRule" id="PRU00409"/>
    </source>
</evidence>
<evidence type="ECO:0000259" key="10">
    <source>
        <dbReference type="PROSITE" id="PS50968"/>
    </source>
</evidence>
<evidence type="ECO:0000259" key="11">
    <source>
        <dbReference type="PROSITE" id="PS50975"/>
    </source>
</evidence>
<keyword evidence="14" id="KW-1185">Reference proteome</keyword>
<dbReference type="InterPro" id="IPR013815">
    <property type="entry name" value="ATP_grasp_subdomain_1"/>
</dbReference>
<evidence type="ECO:0000313" key="14">
    <source>
        <dbReference type="Proteomes" id="UP000799049"/>
    </source>
</evidence>
<dbReference type="Pfam" id="PF02786">
    <property type="entry name" value="CPSase_L_D2"/>
    <property type="match status" value="1"/>
</dbReference>
<evidence type="ECO:0000256" key="5">
    <source>
        <dbReference type="ARBA" id="ARBA00022840"/>
    </source>
</evidence>
<feature type="domain" description="ATP-grasp" evidence="11">
    <location>
        <begin position="136"/>
        <end position="333"/>
    </location>
</feature>
<dbReference type="FunFam" id="3.30.470.20:FF:000028">
    <property type="entry name" value="Methylcrotonoyl-CoA carboxylase subunit alpha, mitochondrial"/>
    <property type="match status" value="1"/>
</dbReference>
<dbReference type="PROSITE" id="PS00866">
    <property type="entry name" value="CPSASE_1"/>
    <property type="match status" value="1"/>
</dbReference>
<dbReference type="FunFam" id="3.30.1490.20:FF:000003">
    <property type="entry name" value="acetyl-CoA carboxylase isoform X1"/>
    <property type="match status" value="1"/>
</dbReference>
<name>A0A8K0F4M9_ANDGO</name>
<comment type="caution">
    <text evidence="13">The sequence shown here is derived from an EMBL/GenBank/DDBJ whole genome shotgun (WGS) entry which is preliminary data.</text>
</comment>
<dbReference type="PROSITE" id="PS00188">
    <property type="entry name" value="BIOTIN"/>
    <property type="match status" value="1"/>
</dbReference>
<dbReference type="InterPro" id="IPR011761">
    <property type="entry name" value="ATP-grasp"/>
</dbReference>
<dbReference type="PROSITE" id="PS50968">
    <property type="entry name" value="BIOTINYL_LIPOYL"/>
    <property type="match status" value="1"/>
</dbReference>
<dbReference type="GO" id="GO:0004658">
    <property type="term" value="F:propionyl-CoA carboxylase activity"/>
    <property type="evidence" value="ECO:0007669"/>
    <property type="project" value="TreeGrafter"/>
</dbReference>
<dbReference type="SUPFAM" id="SSF51230">
    <property type="entry name" value="Single hybrid motif"/>
    <property type="match status" value="1"/>
</dbReference>
<dbReference type="Gene3D" id="3.30.470.20">
    <property type="entry name" value="ATP-grasp fold, B domain"/>
    <property type="match status" value="1"/>
</dbReference>
<sequence>MFRTLDFSRRFSSSDNLFGKILIANRGEIACRVIKTCKRLGIRTVAVYSEADGRSKHVRLADEAVCIGPAASKLSYLNMDAIVAACETTGAEAVHPGYGFLSENNHFASKLDSRKIAFIGPPASAIDAMGDKINSKKIAKRAGVNTIPGFLGEVATPQDVLRISNEIGYPVMIKASAGGGGKGMRIAFNDKEALDGFRLSKEEAAASFGDDRMLIEKFVEQPRHIEIQVIGDKLGNTLYLPERECSIQRRNQKVLEEAPSPFLDPATRKAMGEQAVMLAKAVGYYSAGTVEMLVDAKKNFYFLEMNTRLQVEHPVTEMITGLDLVEEMIRCAAGKSLSRTTQDQVGINGWAMEARVYAEDPARNFLPSIGTLKTYVEPVGPGIRCDSGITEGAEISVHYDPMICKLITHGKNREESIDILRAALDQYVIQGVTHNIPFLRDVMDHKRYKDGRIDTKFIEVEYPGGFKGHVLTEVEAQEISKAAAVVEFLREENRYSAFSSGSVHESPLSDTYDVSVVDSGLPAAVVKVSRCSRTGNLLVNDKPSNAKWLIDSVFYQDGDVTLQVLERHVTGGSVIQMAGTRYELDVKRSAVKDLFVHMPVISKPDLSKMLVSPMPGTVIQVAVKPGDKVVIGQEIVVVEAMKMRNLLRSPVDGIVKEIRCKAGKSVKVEEILVEFE</sequence>
<organism evidence="13 14">
    <name type="scientific">Andalucia godoyi</name>
    <name type="common">Flagellate</name>
    <dbReference type="NCBI Taxonomy" id="505711"/>
    <lineage>
        <taxon>Eukaryota</taxon>
        <taxon>Discoba</taxon>
        <taxon>Jakobida</taxon>
        <taxon>Andalucina</taxon>
        <taxon>Andaluciidae</taxon>
        <taxon>Andalucia</taxon>
    </lineage>
</organism>
<evidence type="ECO:0000256" key="7">
    <source>
        <dbReference type="ARBA" id="ARBA00023128"/>
    </source>
</evidence>
<comment type="cofactor">
    <cofactor evidence="1">
        <name>biotin</name>
        <dbReference type="ChEBI" id="CHEBI:57586"/>
    </cofactor>
</comment>
<dbReference type="SUPFAM" id="SSF56059">
    <property type="entry name" value="Glutathione synthetase ATP-binding domain-like"/>
    <property type="match status" value="1"/>
</dbReference>